<protein>
    <recommendedName>
        <fullName evidence="1">ARG and Rhodanese-Phosphatase-superfamily-associated domain-containing protein</fullName>
    </recommendedName>
</protein>
<keyword evidence="3" id="KW-1185">Reference proteome</keyword>
<dbReference type="InterPro" id="IPR054346">
    <property type="entry name" value="ARPP-2"/>
</dbReference>
<evidence type="ECO:0000313" key="2">
    <source>
        <dbReference type="EMBL" id="RKR86804.1"/>
    </source>
</evidence>
<dbReference type="AlphaFoldDB" id="A0A495JEJ4"/>
<dbReference type="Proteomes" id="UP000277671">
    <property type="component" value="Unassembled WGS sequence"/>
</dbReference>
<comment type="caution">
    <text evidence="2">The sequence shown here is derived from an EMBL/GenBank/DDBJ whole genome shotgun (WGS) entry which is preliminary data.</text>
</comment>
<accession>A0A495JEJ4</accession>
<organism evidence="2 3">
    <name type="scientific">Micromonospora pisi</name>
    <dbReference type="NCBI Taxonomy" id="589240"/>
    <lineage>
        <taxon>Bacteria</taxon>
        <taxon>Bacillati</taxon>
        <taxon>Actinomycetota</taxon>
        <taxon>Actinomycetes</taxon>
        <taxon>Micromonosporales</taxon>
        <taxon>Micromonosporaceae</taxon>
        <taxon>Micromonospora</taxon>
    </lineage>
</organism>
<proteinExistence type="predicted"/>
<gene>
    <name evidence="2" type="ORF">BDK92_1072</name>
</gene>
<dbReference type="EMBL" id="RBKT01000001">
    <property type="protein sequence ID" value="RKR86804.1"/>
    <property type="molecule type" value="Genomic_DNA"/>
</dbReference>
<name>A0A495JEJ4_9ACTN</name>
<evidence type="ECO:0000313" key="3">
    <source>
        <dbReference type="Proteomes" id="UP000277671"/>
    </source>
</evidence>
<reference evidence="2 3" key="1">
    <citation type="submission" date="2018-10" db="EMBL/GenBank/DDBJ databases">
        <title>Sequencing the genomes of 1000 actinobacteria strains.</title>
        <authorList>
            <person name="Klenk H.-P."/>
        </authorList>
    </citation>
    <scope>NUCLEOTIDE SEQUENCE [LARGE SCALE GENOMIC DNA]</scope>
    <source>
        <strain evidence="2 3">DSM 45175</strain>
    </source>
</reference>
<feature type="domain" description="ARG and Rhodanese-Phosphatase-superfamily-associated" evidence="1">
    <location>
        <begin position="10"/>
        <end position="287"/>
    </location>
</feature>
<evidence type="ECO:0000259" key="1">
    <source>
        <dbReference type="Pfam" id="PF22549"/>
    </source>
</evidence>
<sequence length="402" mass="44540">MTNIAPVDRIDLTGLTVAPDQTWGAVRLVPLLRPVPISDLRLHARLYDPDELSIVDIGHRTAYISYVPHAFVASWTTDDTPAAAYGTQLRDPAASSAPTGIRLAFRRRMARRDDKQRLRFLPLHLATEGYLALQFGGPPIAWQEWTRHAVTRGLSPRVEATYSGTAIPGLDDALRIFEIHPDQCGMVLYVADTLAAAFVVSHPDDYRALHPTLLQDFYGELLFQYAHLYPAVPGFTARLDDTAIASVADLRAQLAQARADWAAFHTVMAGGLLAAERLTFTPVNRMGRFTLSRFLPALDPDTENHIGETITDDTGQLAYLKTFRLSAAQTRRGHLLSQLAAHDWDLDTTATALGTDRQGIALRLDNAGFGHLLRPDIIDACRNRSRKLHNRATRTRPTSREG</sequence>
<dbReference type="Pfam" id="PF22549">
    <property type="entry name" value="ARPP-2"/>
    <property type="match status" value="1"/>
</dbReference>
<dbReference type="OrthoDB" id="5487146at2"/>